<sequence>MKKMSFIFTTALTFALLPGCGGSASPEWNTAPAPPPVTQPEPEVIIDDITCSSSYPISISHVTIANETMQISELIDGNKTLASNWVAPNIDTSLMIELTEPANVKQLVLTWAQVQNAHMFAISSSKDGQDWQLMDTIDQSSSNSDIPDVIDLINSSGNEITAKYLQLDLAGDALSQASELLEIELFGCAENVDQSIELVDWYLSVPTDEDSNGRSDSISETELESGYYDPRFFSQSADGGLIFATSVKGYKTSTNTKYVRSELREMLRRGNTNYSTQGVNQNNWVFSSAPQSDIDLAGAVDGVLHAELAVNHVTTTGEDYQIGRVIIGQIHANDDEPIRLYYRKLPNNQNGAIYFAHEILGGDDLYIEMIGTRSNSASNPANGIPLNEKFSYTIEVLGNTLNVKITKADGSEFTEQFDMSDSGYDVGGQYMYFKAGVYNQNNSGDQHDYVKATFYKIENSHTGYDN</sequence>
<dbReference type="SUPFAM" id="SSF49899">
    <property type="entry name" value="Concanavalin A-like lectins/glucanases"/>
    <property type="match status" value="1"/>
</dbReference>
<protein>
    <recommendedName>
        <fullName evidence="2">F5/8 type C domain-containing protein</fullName>
    </recommendedName>
</protein>
<keyword evidence="1" id="KW-0732">Signal</keyword>
<dbReference type="Gene3D" id="2.60.120.200">
    <property type="match status" value="1"/>
</dbReference>
<dbReference type="Pfam" id="PF00754">
    <property type="entry name" value="F5_F8_type_C"/>
    <property type="match status" value="1"/>
</dbReference>
<comment type="caution">
    <text evidence="3">The sequence shown here is derived from an EMBL/GenBank/DDBJ whole genome shotgun (WGS) entry which is preliminary data.</text>
</comment>
<keyword evidence="4" id="KW-1185">Reference proteome</keyword>
<organism evidence="3 4">
    <name type="scientific">Thalassotalea loyana</name>
    <dbReference type="NCBI Taxonomy" id="280483"/>
    <lineage>
        <taxon>Bacteria</taxon>
        <taxon>Pseudomonadati</taxon>
        <taxon>Pseudomonadota</taxon>
        <taxon>Gammaproteobacteria</taxon>
        <taxon>Alteromonadales</taxon>
        <taxon>Colwelliaceae</taxon>
        <taxon>Thalassotalea</taxon>
    </lineage>
</organism>
<dbReference type="Proteomes" id="UP001157134">
    <property type="component" value="Unassembled WGS sequence"/>
</dbReference>
<reference evidence="3 4" key="1">
    <citation type="submission" date="2023-03" db="EMBL/GenBank/DDBJ databases">
        <title>Thalassotalea loyana LMG 22536T draft genome sequence.</title>
        <authorList>
            <person name="Sawabe T."/>
        </authorList>
    </citation>
    <scope>NUCLEOTIDE SEQUENCE [LARGE SCALE GENOMIC DNA]</scope>
    <source>
        <strain evidence="3 4">LMG 22536</strain>
    </source>
</reference>
<dbReference type="InterPro" id="IPR013320">
    <property type="entry name" value="ConA-like_dom_sf"/>
</dbReference>
<evidence type="ECO:0000313" key="3">
    <source>
        <dbReference type="EMBL" id="GLX85499.1"/>
    </source>
</evidence>
<dbReference type="InterPro" id="IPR008979">
    <property type="entry name" value="Galactose-bd-like_sf"/>
</dbReference>
<dbReference type="InterPro" id="IPR000421">
    <property type="entry name" value="FA58C"/>
</dbReference>
<proteinExistence type="predicted"/>
<feature type="signal peptide" evidence="1">
    <location>
        <begin position="1"/>
        <end position="24"/>
    </location>
</feature>
<dbReference type="PROSITE" id="PS50022">
    <property type="entry name" value="FA58C_3"/>
    <property type="match status" value="1"/>
</dbReference>
<dbReference type="Pfam" id="PF08787">
    <property type="entry name" value="Alginate_lyase2"/>
    <property type="match status" value="1"/>
</dbReference>
<dbReference type="InterPro" id="IPR014895">
    <property type="entry name" value="Alginate_lyase_2"/>
</dbReference>
<gene>
    <name evidence="3" type="ORF">tloyanaT_17510</name>
</gene>
<feature type="domain" description="F5/8 type C" evidence="2">
    <location>
        <begin position="39"/>
        <end position="188"/>
    </location>
</feature>
<dbReference type="Gene3D" id="2.60.120.260">
    <property type="entry name" value="Galactose-binding domain-like"/>
    <property type="match status" value="1"/>
</dbReference>
<feature type="chain" id="PRO_5047362321" description="F5/8 type C domain-containing protein" evidence="1">
    <location>
        <begin position="25"/>
        <end position="466"/>
    </location>
</feature>
<dbReference type="SUPFAM" id="SSF49785">
    <property type="entry name" value="Galactose-binding domain-like"/>
    <property type="match status" value="1"/>
</dbReference>
<evidence type="ECO:0000256" key="1">
    <source>
        <dbReference type="SAM" id="SignalP"/>
    </source>
</evidence>
<accession>A0ABQ6HBY8</accession>
<evidence type="ECO:0000313" key="4">
    <source>
        <dbReference type="Proteomes" id="UP001157134"/>
    </source>
</evidence>
<dbReference type="EMBL" id="BSSV01000003">
    <property type="protein sequence ID" value="GLX85499.1"/>
    <property type="molecule type" value="Genomic_DNA"/>
</dbReference>
<name>A0ABQ6HBY8_9GAMM</name>
<evidence type="ECO:0000259" key="2">
    <source>
        <dbReference type="PROSITE" id="PS50022"/>
    </source>
</evidence>
<dbReference type="RefSeq" id="WP_284297667.1">
    <property type="nucleotide sequence ID" value="NZ_BSSV01000003.1"/>
</dbReference>